<proteinExistence type="predicted"/>
<dbReference type="EMBL" id="JBHSAW010000004">
    <property type="protein sequence ID" value="MFC4095954.1"/>
    <property type="molecule type" value="Genomic_DNA"/>
</dbReference>
<gene>
    <name evidence="1" type="ORF">ACFOUT_08710</name>
</gene>
<dbReference type="RefSeq" id="WP_192460417.1">
    <property type="nucleotide sequence ID" value="NZ_JACYFJ010000001.1"/>
</dbReference>
<accession>A0ABV8JNL6</accession>
<dbReference type="InterPro" id="IPR001387">
    <property type="entry name" value="Cro/C1-type_HTH"/>
</dbReference>
<reference evidence="2" key="1">
    <citation type="journal article" date="2019" name="Int. J. Syst. Evol. Microbiol.">
        <title>The Global Catalogue of Microorganisms (GCM) 10K type strain sequencing project: providing services to taxonomists for standard genome sequencing and annotation.</title>
        <authorList>
            <consortium name="The Broad Institute Genomics Platform"/>
            <consortium name="The Broad Institute Genome Sequencing Center for Infectious Disease"/>
            <person name="Wu L."/>
            <person name="Ma J."/>
        </authorList>
    </citation>
    <scope>NUCLEOTIDE SEQUENCE [LARGE SCALE GENOMIC DNA]</scope>
    <source>
        <strain evidence="2">CECT 7477</strain>
    </source>
</reference>
<dbReference type="CDD" id="cd00093">
    <property type="entry name" value="HTH_XRE"/>
    <property type="match status" value="1"/>
</dbReference>
<dbReference type="Gene3D" id="1.10.260.40">
    <property type="entry name" value="lambda repressor-like DNA-binding domains"/>
    <property type="match status" value="1"/>
</dbReference>
<organism evidence="1 2">
    <name type="scientific">Euzebyella saccharophila</name>
    <dbReference type="NCBI Taxonomy" id="679664"/>
    <lineage>
        <taxon>Bacteria</taxon>
        <taxon>Pseudomonadati</taxon>
        <taxon>Bacteroidota</taxon>
        <taxon>Flavobacteriia</taxon>
        <taxon>Flavobacteriales</taxon>
        <taxon>Flavobacteriaceae</taxon>
        <taxon>Euzebyella</taxon>
    </lineage>
</organism>
<dbReference type="InterPro" id="IPR010982">
    <property type="entry name" value="Lambda_DNA-bd_dom_sf"/>
</dbReference>
<sequence length="218" mass="25163">MKKKNPKIVLSYLFLRNYINMKPIKRVELIIQYFKTNISAFEKRCDLSNNSIGAALRRNTSLKDDTLNKILDSYPQINPIWLLTGNGDMLVNKNTPEAFNSLKKSSICDRIRMIYDFKGFQQYSQFSKVTGLLEQTVSNYIKGKQKPDAEKMEIIIRAFPEIDERWFLTGQGEMLKSDNYGTDDISSISDAEIIEHIAQNLERFKSLATFRIVVGLND</sequence>
<evidence type="ECO:0008006" key="3">
    <source>
        <dbReference type="Google" id="ProtNLM"/>
    </source>
</evidence>
<evidence type="ECO:0000313" key="1">
    <source>
        <dbReference type="EMBL" id="MFC4095954.1"/>
    </source>
</evidence>
<keyword evidence="2" id="KW-1185">Reference proteome</keyword>
<evidence type="ECO:0000313" key="2">
    <source>
        <dbReference type="Proteomes" id="UP001595814"/>
    </source>
</evidence>
<name>A0ABV8JNL6_9FLAO</name>
<comment type="caution">
    <text evidence="1">The sequence shown here is derived from an EMBL/GenBank/DDBJ whole genome shotgun (WGS) entry which is preliminary data.</text>
</comment>
<protein>
    <recommendedName>
        <fullName evidence="3">HTH cro/C1-type domain-containing protein</fullName>
    </recommendedName>
</protein>
<dbReference type="Proteomes" id="UP001595814">
    <property type="component" value="Unassembled WGS sequence"/>
</dbReference>